<feature type="compositionally biased region" description="Basic and acidic residues" evidence="1">
    <location>
        <begin position="92"/>
        <end position="106"/>
    </location>
</feature>
<evidence type="ECO:0000256" key="1">
    <source>
        <dbReference type="SAM" id="MobiDB-lite"/>
    </source>
</evidence>
<accession>A0A0S4JFS3</accession>
<feature type="region of interest" description="Disordered" evidence="1">
    <location>
        <begin position="1"/>
        <end position="143"/>
    </location>
</feature>
<feature type="compositionally biased region" description="Polar residues" evidence="1">
    <location>
        <begin position="159"/>
        <end position="177"/>
    </location>
</feature>
<evidence type="ECO:0000313" key="2">
    <source>
        <dbReference type="EMBL" id="CUG88993.1"/>
    </source>
</evidence>
<dbReference type="Proteomes" id="UP000051952">
    <property type="component" value="Unassembled WGS sequence"/>
</dbReference>
<evidence type="ECO:0000313" key="3">
    <source>
        <dbReference type="Proteomes" id="UP000051952"/>
    </source>
</evidence>
<sequence>MSSQPNEECEFSIPPPLIISPTKQSEPVQVPTESAELDLLSMTEESTSPIGPLSSYNGDEGGSPPLPLDDATDVLPRSILESGRQTNSTRNNKKDPKKENVADVHKTKAKKPSSSSKRARESEVEDTAAADSRAAFRHSQRLLRKSAPSLDLKAALHRSFSQQHATPPSAPSATLFSSFPLAPHGESQSALPTSPVVAGSDVATTAKHP</sequence>
<feature type="compositionally biased region" description="Polar residues" evidence="1">
    <location>
        <begin position="43"/>
        <end position="57"/>
    </location>
</feature>
<dbReference type="VEuPathDB" id="TriTrypDB:BSAL_18680"/>
<dbReference type="AlphaFoldDB" id="A0A0S4JFS3"/>
<reference evidence="3" key="1">
    <citation type="submission" date="2015-09" db="EMBL/GenBank/DDBJ databases">
        <authorList>
            <consortium name="Pathogen Informatics"/>
        </authorList>
    </citation>
    <scope>NUCLEOTIDE SEQUENCE [LARGE SCALE GENOMIC DNA]</scope>
    <source>
        <strain evidence="3">Lake Konstanz</strain>
    </source>
</reference>
<gene>
    <name evidence="2" type="ORF">BSAL_18680</name>
</gene>
<protein>
    <submittedName>
        <fullName evidence="2">Uncharacterized protein</fullName>
    </submittedName>
</protein>
<keyword evidence="3" id="KW-1185">Reference proteome</keyword>
<feature type="non-terminal residue" evidence="2">
    <location>
        <position position="209"/>
    </location>
</feature>
<feature type="region of interest" description="Disordered" evidence="1">
    <location>
        <begin position="158"/>
        <end position="209"/>
    </location>
</feature>
<dbReference type="EMBL" id="CYKH01001692">
    <property type="protein sequence ID" value="CUG88993.1"/>
    <property type="molecule type" value="Genomic_DNA"/>
</dbReference>
<name>A0A0S4JFS3_BODSA</name>
<organism evidence="2 3">
    <name type="scientific">Bodo saltans</name>
    <name type="common">Flagellated protozoan</name>
    <dbReference type="NCBI Taxonomy" id="75058"/>
    <lineage>
        <taxon>Eukaryota</taxon>
        <taxon>Discoba</taxon>
        <taxon>Euglenozoa</taxon>
        <taxon>Kinetoplastea</taxon>
        <taxon>Metakinetoplastina</taxon>
        <taxon>Eubodonida</taxon>
        <taxon>Bodonidae</taxon>
        <taxon>Bodo</taxon>
    </lineage>
</organism>
<proteinExistence type="predicted"/>